<organism evidence="1 2">
    <name type="scientific">Hohenbuehelia grisea</name>
    <dbReference type="NCBI Taxonomy" id="104357"/>
    <lineage>
        <taxon>Eukaryota</taxon>
        <taxon>Fungi</taxon>
        <taxon>Dikarya</taxon>
        <taxon>Basidiomycota</taxon>
        <taxon>Agaricomycotina</taxon>
        <taxon>Agaricomycetes</taxon>
        <taxon>Agaricomycetidae</taxon>
        <taxon>Agaricales</taxon>
        <taxon>Pleurotineae</taxon>
        <taxon>Pleurotaceae</taxon>
        <taxon>Hohenbuehelia</taxon>
    </lineage>
</organism>
<evidence type="ECO:0000313" key="2">
    <source>
        <dbReference type="Proteomes" id="UP001556367"/>
    </source>
</evidence>
<accession>A0ABR3IYF6</accession>
<dbReference type="EMBL" id="JASNQZ010000014">
    <property type="protein sequence ID" value="KAL0948298.1"/>
    <property type="molecule type" value="Genomic_DNA"/>
</dbReference>
<sequence>MNELEHLEEVQLSLWHTAQTNEPAQPGIQTLADYIFKTAVTPWLAKISNLRALTIRVLGKFNC</sequence>
<keyword evidence="2" id="KW-1185">Reference proteome</keyword>
<comment type="caution">
    <text evidence="1">The sequence shown here is derived from an EMBL/GenBank/DDBJ whole genome shotgun (WGS) entry which is preliminary data.</text>
</comment>
<dbReference type="Proteomes" id="UP001556367">
    <property type="component" value="Unassembled WGS sequence"/>
</dbReference>
<gene>
    <name evidence="1" type="ORF">HGRIS_010891</name>
</gene>
<reference evidence="2" key="1">
    <citation type="submission" date="2024-06" db="EMBL/GenBank/DDBJ databases">
        <title>Multi-omics analyses provide insights into the biosynthesis of the anticancer antibiotic pleurotin in Hohenbuehelia grisea.</title>
        <authorList>
            <person name="Weaver J.A."/>
            <person name="Alberti F."/>
        </authorList>
    </citation>
    <scope>NUCLEOTIDE SEQUENCE [LARGE SCALE GENOMIC DNA]</scope>
    <source>
        <strain evidence="2">T-177</strain>
    </source>
</reference>
<proteinExistence type="predicted"/>
<name>A0ABR3IYF6_9AGAR</name>
<evidence type="ECO:0000313" key="1">
    <source>
        <dbReference type="EMBL" id="KAL0948298.1"/>
    </source>
</evidence>
<protein>
    <submittedName>
        <fullName evidence="1">Uncharacterized protein</fullName>
    </submittedName>
</protein>